<dbReference type="Proteomes" id="UP000326553">
    <property type="component" value="Chromosome"/>
</dbReference>
<organism evidence="3 4">
    <name type="scientific">Streptomyces alboniger</name>
    <dbReference type="NCBI Taxonomy" id="132473"/>
    <lineage>
        <taxon>Bacteria</taxon>
        <taxon>Bacillati</taxon>
        <taxon>Actinomycetota</taxon>
        <taxon>Actinomycetes</taxon>
        <taxon>Kitasatosporales</taxon>
        <taxon>Streptomycetaceae</taxon>
        <taxon>Streptomyces</taxon>
        <taxon>Streptomyces aurantiacus group</taxon>
    </lineage>
</organism>
<evidence type="ECO:0000256" key="1">
    <source>
        <dbReference type="ARBA" id="ARBA00006484"/>
    </source>
</evidence>
<keyword evidence="4" id="KW-1185">Reference proteome</keyword>
<dbReference type="PRINTS" id="PR00081">
    <property type="entry name" value="GDHRDH"/>
</dbReference>
<dbReference type="RefSeq" id="WP_055530910.1">
    <property type="nucleotide sequence ID" value="NZ_CP023695.1"/>
</dbReference>
<dbReference type="OrthoDB" id="3542748at2"/>
<dbReference type="EMBL" id="CP023695">
    <property type="protein sequence ID" value="QEV21774.1"/>
    <property type="molecule type" value="Genomic_DNA"/>
</dbReference>
<reference evidence="3 4" key="1">
    <citation type="submission" date="2017-09" db="EMBL/GenBank/DDBJ databases">
        <authorList>
            <person name="Lee N."/>
            <person name="Cho B.-K."/>
        </authorList>
    </citation>
    <scope>NUCLEOTIDE SEQUENCE [LARGE SCALE GENOMIC DNA]</scope>
    <source>
        <strain evidence="3 4">ATCC 12461</strain>
    </source>
</reference>
<dbReference type="InterPro" id="IPR002347">
    <property type="entry name" value="SDR_fam"/>
</dbReference>
<evidence type="ECO:0000313" key="3">
    <source>
        <dbReference type="EMBL" id="QEV21774.1"/>
    </source>
</evidence>
<protein>
    <submittedName>
        <fullName evidence="3">Glucose 1-dehydrogenase</fullName>
        <ecNumber evidence="3">1.1.1.47</ecNumber>
    </submittedName>
</protein>
<dbReference type="EC" id="1.1.1.47" evidence="3"/>
<gene>
    <name evidence="3" type="ORF">CP975_33430</name>
</gene>
<sequence>MRAGRPGGQVAVVTGALGGIGRAVTTLLMEQGAGVVVTDLDGEACLAAAAELNRGPSRGRAFGHPLDVTDPDAWEQVTRYARRRFGHLDVLVNNAGTLAIDGVEHLGAHDWERVVDTCQRGTWLGMRAVTPCLRSAGGGAVVNIASVYGMVGSGASFAYHAAKGAVRAMTVAAAVELAPAGIRVNTVCPGMVETSMTTTVPQQFVDDVVAATPLRRRARPREVAAAVAFLASDAASFITGAELVVDGGYTAR</sequence>
<dbReference type="KEGG" id="salw:CP975_33430"/>
<accession>A0A5J6HSG6</accession>
<proteinExistence type="inferred from homology"/>
<dbReference type="Pfam" id="PF13561">
    <property type="entry name" value="adh_short_C2"/>
    <property type="match status" value="1"/>
</dbReference>
<dbReference type="AlphaFoldDB" id="A0A5J6HSG6"/>
<evidence type="ECO:0000313" key="4">
    <source>
        <dbReference type="Proteomes" id="UP000326553"/>
    </source>
</evidence>
<dbReference type="FunFam" id="3.40.50.720:FF:000084">
    <property type="entry name" value="Short-chain dehydrogenase reductase"/>
    <property type="match status" value="1"/>
</dbReference>
<dbReference type="GO" id="GO:0047936">
    <property type="term" value="F:glucose 1-dehydrogenase [NAD(P)+] activity"/>
    <property type="evidence" value="ECO:0007669"/>
    <property type="project" value="UniProtKB-EC"/>
</dbReference>
<evidence type="ECO:0000256" key="2">
    <source>
        <dbReference type="ARBA" id="ARBA00023002"/>
    </source>
</evidence>
<name>A0A5J6HSG6_STRAD</name>
<dbReference type="PRINTS" id="PR00080">
    <property type="entry name" value="SDRFAMILY"/>
</dbReference>
<dbReference type="NCBIfam" id="NF005559">
    <property type="entry name" value="PRK07231.1"/>
    <property type="match status" value="1"/>
</dbReference>
<dbReference type="InterPro" id="IPR036291">
    <property type="entry name" value="NAD(P)-bd_dom_sf"/>
</dbReference>
<dbReference type="PANTHER" id="PTHR24321:SF8">
    <property type="entry name" value="ESTRADIOL 17-BETA-DEHYDROGENASE 8-RELATED"/>
    <property type="match status" value="1"/>
</dbReference>
<dbReference type="PANTHER" id="PTHR24321">
    <property type="entry name" value="DEHYDROGENASES, SHORT CHAIN"/>
    <property type="match status" value="1"/>
</dbReference>
<dbReference type="Gene3D" id="3.40.50.720">
    <property type="entry name" value="NAD(P)-binding Rossmann-like Domain"/>
    <property type="match status" value="1"/>
</dbReference>
<dbReference type="SUPFAM" id="SSF51735">
    <property type="entry name" value="NAD(P)-binding Rossmann-fold domains"/>
    <property type="match status" value="1"/>
</dbReference>
<keyword evidence="2 3" id="KW-0560">Oxidoreductase</keyword>
<comment type="similarity">
    <text evidence="1">Belongs to the short-chain dehydrogenases/reductases (SDR) family.</text>
</comment>